<gene>
    <name evidence="4" type="ORF">ZIOFF_025911</name>
</gene>
<dbReference type="GO" id="GO:0009451">
    <property type="term" value="P:RNA modification"/>
    <property type="evidence" value="ECO:0007669"/>
    <property type="project" value="InterPro"/>
</dbReference>
<name>A0A8J5GUV8_ZINOF</name>
<dbReference type="SUPFAM" id="SSF56219">
    <property type="entry name" value="DNase I-like"/>
    <property type="match status" value="1"/>
</dbReference>
<dbReference type="CDD" id="cd01650">
    <property type="entry name" value="RT_nLTR_like"/>
    <property type="match status" value="1"/>
</dbReference>
<protein>
    <recommendedName>
        <fullName evidence="3">Reverse transcriptase domain-containing protein</fullName>
    </recommendedName>
</protein>
<dbReference type="Pfam" id="PF13041">
    <property type="entry name" value="PPR_2"/>
    <property type="match status" value="2"/>
</dbReference>
<evidence type="ECO:0000256" key="1">
    <source>
        <dbReference type="ARBA" id="ARBA00022737"/>
    </source>
</evidence>
<feature type="repeat" description="PPR" evidence="2">
    <location>
        <begin position="1366"/>
        <end position="1400"/>
    </location>
</feature>
<feature type="repeat" description="PPR" evidence="2">
    <location>
        <begin position="1171"/>
        <end position="1201"/>
    </location>
</feature>
<dbReference type="SUPFAM" id="SSF56672">
    <property type="entry name" value="DNA/RNA polymerases"/>
    <property type="match status" value="1"/>
</dbReference>
<dbReference type="GO" id="GO:0008270">
    <property type="term" value="F:zinc ion binding"/>
    <property type="evidence" value="ECO:0007669"/>
    <property type="project" value="InterPro"/>
</dbReference>
<dbReference type="Pfam" id="PF12854">
    <property type="entry name" value="PPR_1"/>
    <property type="match status" value="1"/>
</dbReference>
<dbReference type="InterPro" id="IPR000477">
    <property type="entry name" value="RT_dom"/>
</dbReference>
<dbReference type="PROSITE" id="PS51375">
    <property type="entry name" value="PPR"/>
    <property type="match status" value="4"/>
</dbReference>
<dbReference type="Proteomes" id="UP000734854">
    <property type="component" value="Unassembled WGS sequence"/>
</dbReference>
<dbReference type="Gene3D" id="3.60.10.10">
    <property type="entry name" value="Endonuclease/exonuclease/phosphatase"/>
    <property type="match status" value="1"/>
</dbReference>
<dbReference type="Pfam" id="PF13966">
    <property type="entry name" value="zf-RVT"/>
    <property type="match status" value="1"/>
</dbReference>
<dbReference type="InterPro" id="IPR002885">
    <property type="entry name" value="PPR_rpt"/>
</dbReference>
<proteinExistence type="predicted"/>
<feature type="repeat" description="PPR" evidence="2">
    <location>
        <begin position="1202"/>
        <end position="1236"/>
    </location>
</feature>
<sequence length="1673" mass="188885">MVDLALSTSGAWLVQGDFNTILNNSERIGGAHITNCGAEFEACLFRCGLSELSNHGSFFTWTNNQDAKSRIWRKLDRCLINSDWLDVFPGSDYEVISPGLSDHSPLIVHIRNLIPRRASSFKFFNMWTTHPHFNQIVSAVWRSPISGSHMFVLWSKLKLLAKELRVLNRVEFSDVSVRVANCKASLNHLQSNLHQAPLDQDLLDQERALVIHYRSLKFCEESYFRQKARADWLKLGDQNTKYFHQSLKLRYAKNNIVSLRLQDGSMCSDHPTISRAMIDFYEDLLGVESHARVYSDSSIWQAGKLLSSEQATYLCRPVSYDEVKSTLMGMRSNKAPGVDGFNAYFFKKEWDIVGPSVFAAIDEFFRTGRLLKQFNSTALVVIPKTPNPSGLTDYRLIACCTIIYKLITKILATRMSQVMPSIIALNQSAFVKGRRIADNILLAHELVHNYHRNNGNPRLTLKVDLRKAFDSVSWDFLEEALLNLGFPSQFIDWVMTCVRTATFSIVINGGLEGYFHGKKGVRQGDPISPLLFVIAMEYLSRCFHHLIPPDFGFHPGCRTLQITHLCFADDLLVFCCGSLNSVTQVMSILKHFEQVSGLHINEGKSLVFFSGVTDHIKAEILTMLNFKEGSLPVTYLGIPLISSGLKKEHCDKIIHKITARITCWTSRLLSYGGRIQLVISVLQSLYVYMCSVFMLPKSIIQSIDRLCRDFLWHGNSNSKSRPVAWHNVCLPKKEGGLGLKSLSIWNCAAVGKNIWFLLTSYESLWAAWIRANKLRTLSYWGIIKPPDASWCWRKLLDLRSMFKGLFSYCLGSGMHFKFWTDPWLRGVSLIEKFPSICIVDANISKSAYVADVWHDNHWQLPDPIDSITAQAWDFITAHFTCFNESDIISWKLTTSGIYSIASAYEYFRPKKPVVTWYNLIWGSSHVPKCSFIAWLAIKGRLATRSRLLRWGVTSSDLCSLCEPLYVGIEKSVGFPGMLLLSPDALRFVELLSALLYIGFGESAMILSAFRHRPSLALERRYRPPLALQRRHRHPTILLLKCAASLTMSQLLQLHARLITSPPPPEAVDPNLVAVKLICAAAERSDPRHAALVFHVLREPNIVAWNSLLRALALHRLHPAALHHFRRLLASGSPAPDEFTFTSVLKACAGLLARSDGEMAHALVLRRGFASNVFVGNSLIDMYFKFGRPDNAQSLFDEMLTRDVVTWNSLLSGYCSRGHLTTARRVFDEMPERSMISLSAMITGYAQTGNLDAAREIFDEAIDTNVGCWNAMISGYAQNQKFSKAIALFRQMLNSHSVEPNEVTLVSVLSACAHSGALNYGRCIDRFIETKSMRLSLFLGNALADMYAKCGCIAEAKAVFGKMKERDVISWNTIITALAMHGHSEEAISMFHKMLDRSLRPNDITFMGILSACTHAGLVDAGLRYFDTMIKVFEVLPQVEHYGCIVDLLSRSGRLDEAEDLVYSMRVAPNEIVWGALLGGCKIYKDTSRGERVVQRILELDPKHTGSYVYLANLYDRMGRFDDAAKLSSMMRNNGVVKTPGCSWIEVDNTVHEFLMGDHSHPQTEKIYAMVSTLSVRMKLVGYAPDTTLVTQRIDEEEKENALSMHSEKLAVAFGLISTKDHSTIRVVKNLRVCDDCHQAMKVISKIVAREIVLRDRSRFHHFKEGQCSCKDYW</sequence>
<dbReference type="InterPro" id="IPR036691">
    <property type="entry name" value="Endo/exonu/phosph_ase_sf"/>
</dbReference>
<organism evidence="4 5">
    <name type="scientific">Zingiber officinale</name>
    <name type="common">Ginger</name>
    <name type="synonym">Amomum zingiber</name>
    <dbReference type="NCBI Taxonomy" id="94328"/>
    <lineage>
        <taxon>Eukaryota</taxon>
        <taxon>Viridiplantae</taxon>
        <taxon>Streptophyta</taxon>
        <taxon>Embryophyta</taxon>
        <taxon>Tracheophyta</taxon>
        <taxon>Spermatophyta</taxon>
        <taxon>Magnoliopsida</taxon>
        <taxon>Liliopsida</taxon>
        <taxon>Zingiberales</taxon>
        <taxon>Zingiberaceae</taxon>
        <taxon>Zingiber</taxon>
    </lineage>
</organism>
<dbReference type="InterPro" id="IPR032867">
    <property type="entry name" value="DYW_dom"/>
</dbReference>
<dbReference type="PANTHER" id="PTHR47926">
    <property type="entry name" value="PENTATRICOPEPTIDE REPEAT-CONTAINING PROTEIN"/>
    <property type="match status" value="1"/>
</dbReference>
<dbReference type="NCBIfam" id="TIGR00756">
    <property type="entry name" value="PPR"/>
    <property type="match status" value="3"/>
</dbReference>
<dbReference type="InterPro" id="IPR043502">
    <property type="entry name" value="DNA/RNA_pol_sf"/>
</dbReference>
<dbReference type="InterPro" id="IPR026960">
    <property type="entry name" value="RVT-Znf"/>
</dbReference>
<dbReference type="GO" id="GO:0003723">
    <property type="term" value="F:RNA binding"/>
    <property type="evidence" value="ECO:0007669"/>
    <property type="project" value="InterPro"/>
</dbReference>
<dbReference type="FunFam" id="1.25.40.10:FF:000366">
    <property type="entry name" value="Pentatricopeptide (PPR) repeat-containing protein"/>
    <property type="match status" value="1"/>
</dbReference>
<evidence type="ECO:0000313" key="5">
    <source>
        <dbReference type="Proteomes" id="UP000734854"/>
    </source>
</evidence>
<dbReference type="InterPro" id="IPR046848">
    <property type="entry name" value="E_motif"/>
</dbReference>
<reference evidence="4 5" key="1">
    <citation type="submission" date="2020-08" db="EMBL/GenBank/DDBJ databases">
        <title>Plant Genome Project.</title>
        <authorList>
            <person name="Zhang R.-G."/>
        </authorList>
    </citation>
    <scope>NUCLEOTIDE SEQUENCE [LARGE SCALE GENOMIC DNA]</scope>
    <source>
        <tissue evidence="4">Rhizome</tissue>
    </source>
</reference>
<comment type="caution">
    <text evidence="4">The sequence shown here is derived from an EMBL/GenBank/DDBJ whole genome shotgun (WGS) entry which is preliminary data.</text>
</comment>
<dbReference type="InterPro" id="IPR011990">
    <property type="entry name" value="TPR-like_helical_dom_sf"/>
</dbReference>
<dbReference type="FunFam" id="1.25.40.10:FF:000031">
    <property type="entry name" value="Pentatricopeptide repeat-containing protein mitochondrial"/>
    <property type="match status" value="1"/>
</dbReference>
<dbReference type="PROSITE" id="PS50878">
    <property type="entry name" value="RT_POL"/>
    <property type="match status" value="1"/>
</dbReference>
<dbReference type="PANTHER" id="PTHR47926:SF463">
    <property type="entry name" value="PENTATRICOPEPTIDE REPEAT-CONTAINING PROTEIN"/>
    <property type="match status" value="1"/>
</dbReference>
<dbReference type="InterPro" id="IPR046960">
    <property type="entry name" value="PPR_At4g14850-like_plant"/>
</dbReference>
<evidence type="ECO:0000313" key="4">
    <source>
        <dbReference type="EMBL" id="KAG6515497.1"/>
    </source>
</evidence>
<keyword evidence="5" id="KW-1185">Reference proteome</keyword>
<dbReference type="Pfam" id="PF00078">
    <property type="entry name" value="RVT_1"/>
    <property type="match status" value="1"/>
</dbReference>
<dbReference type="Gene3D" id="1.25.40.10">
    <property type="entry name" value="Tetratricopeptide repeat domain"/>
    <property type="match status" value="4"/>
</dbReference>
<dbReference type="Pfam" id="PF20431">
    <property type="entry name" value="E_motif"/>
    <property type="match status" value="1"/>
</dbReference>
<feature type="repeat" description="PPR" evidence="2">
    <location>
        <begin position="1264"/>
        <end position="1298"/>
    </location>
</feature>
<dbReference type="SUPFAM" id="SSF48452">
    <property type="entry name" value="TPR-like"/>
    <property type="match status" value="1"/>
</dbReference>
<evidence type="ECO:0000259" key="3">
    <source>
        <dbReference type="PROSITE" id="PS50878"/>
    </source>
</evidence>
<dbReference type="Pfam" id="PF01535">
    <property type="entry name" value="PPR"/>
    <property type="match status" value="2"/>
</dbReference>
<feature type="domain" description="Reverse transcriptase" evidence="3">
    <location>
        <begin position="363"/>
        <end position="640"/>
    </location>
</feature>
<keyword evidence="1" id="KW-0677">Repeat</keyword>
<evidence type="ECO:0000256" key="2">
    <source>
        <dbReference type="PROSITE-ProRule" id="PRU00708"/>
    </source>
</evidence>
<dbReference type="Pfam" id="PF14432">
    <property type="entry name" value="DYW_deaminase"/>
    <property type="match status" value="1"/>
</dbReference>
<accession>A0A8J5GUV8</accession>
<dbReference type="EMBL" id="JACMSC010000007">
    <property type="protein sequence ID" value="KAG6515497.1"/>
    <property type="molecule type" value="Genomic_DNA"/>
</dbReference>